<evidence type="ECO:0000313" key="6">
    <source>
        <dbReference type="Proteomes" id="UP000292702"/>
    </source>
</evidence>
<dbReference type="InterPro" id="IPR029063">
    <property type="entry name" value="SAM-dependent_MTases_sf"/>
</dbReference>
<dbReference type="PANTHER" id="PTHR35897">
    <property type="entry name" value="METHYLTRANSFERASE AUSD"/>
    <property type="match status" value="1"/>
</dbReference>
<dbReference type="OrthoDB" id="2094832at2759"/>
<dbReference type="PANTHER" id="PTHR35897:SF1">
    <property type="entry name" value="METHYLTRANSFERASE AUSD"/>
    <property type="match status" value="1"/>
</dbReference>
<evidence type="ECO:0000256" key="2">
    <source>
        <dbReference type="ARBA" id="ARBA00022679"/>
    </source>
</evidence>
<dbReference type="AlphaFoldDB" id="A0A4R0R612"/>
<proteinExistence type="inferred from homology"/>
<evidence type="ECO:0008006" key="7">
    <source>
        <dbReference type="Google" id="ProtNLM"/>
    </source>
</evidence>
<keyword evidence="3" id="KW-0949">S-adenosyl-L-methionine</keyword>
<name>A0A4R0R612_9APHY</name>
<accession>A0A4R0R612</accession>
<sequence>MTEALAAPVILDARAAETARRAKLPLEERFYELEEDELEFFKQETKIQDADELTKHIRAVQAEAYLVHPYPCIRRFSFTKLKISRYPAYQDLLRLGRERKGSLFLDVGCCFGNDVRKAVHDGFPMDQAIASDLRPEYWDLGHKLFRTTPEEFPVPFLPGDIFDPNFLQIAPPATSAPTTSNPSLKDLRSLTPLNGRLSALHSSAFFHLFDEAQQFAVAKAFAGLLSPEPGSVIFGSHRGEAVPGVRSMDEPQKFNHSPESWTELWEKQIFEEGQVKVWAILREVARPDLDHVPGAKFYLLVWSVTRL</sequence>
<dbReference type="InterPro" id="IPR051654">
    <property type="entry name" value="Meroterpenoid_MTases"/>
</dbReference>
<comment type="caution">
    <text evidence="5">The sequence shown here is derived from an EMBL/GenBank/DDBJ whole genome shotgun (WGS) entry which is preliminary data.</text>
</comment>
<evidence type="ECO:0000256" key="3">
    <source>
        <dbReference type="ARBA" id="ARBA00022691"/>
    </source>
</evidence>
<evidence type="ECO:0000256" key="1">
    <source>
        <dbReference type="ARBA" id="ARBA00005179"/>
    </source>
</evidence>
<keyword evidence="2" id="KW-0808">Transferase</keyword>
<dbReference type="EMBL" id="RWJN01000334">
    <property type="protein sequence ID" value="TCD62950.1"/>
    <property type="molecule type" value="Genomic_DNA"/>
</dbReference>
<dbReference type="Proteomes" id="UP000292702">
    <property type="component" value="Unassembled WGS sequence"/>
</dbReference>
<gene>
    <name evidence="5" type="ORF">EIP91_006213</name>
</gene>
<comment type="similarity">
    <text evidence="4">Belongs to the class I-like SAM-binding methyltransferase superfamily.</text>
</comment>
<protein>
    <recommendedName>
        <fullName evidence="7">Methyltransferase ausD</fullName>
    </recommendedName>
</protein>
<evidence type="ECO:0000256" key="4">
    <source>
        <dbReference type="ARBA" id="ARBA00038314"/>
    </source>
</evidence>
<comment type="pathway">
    <text evidence="1">Secondary metabolite biosynthesis.</text>
</comment>
<reference evidence="5 6" key="1">
    <citation type="submission" date="2018-11" db="EMBL/GenBank/DDBJ databases">
        <title>Genome assembly of Steccherinum ochraceum LE-BIN_3174, the white-rot fungus of the Steccherinaceae family (The Residual Polyporoid clade, Polyporales, Basidiomycota).</title>
        <authorList>
            <person name="Fedorova T.V."/>
            <person name="Glazunova O.A."/>
            <person name="Landesman E.O."/>
            <person name="Moiseenko K.V."/>
            <person name="Psurtseva N.V."/>
            <person name="Savinova O.S."/>
            <person name="Shakhova N.V."/>
            <person name="Tyazhelova T.V."/>
            <person name="Vasina D.V."/>
        </authorList>
    </citation>
    <scope>NUCLEOTIDE SEQUENCE [LARGE SCALE GENOMIC DNA]</scope>
    <source>
        <strain evidence="5 6">LE-BIN_3174</strain>
    </source>
</reference>
<dbReference type="Gene3D" id="3.40.50.150">
    <property type="entry name" value="Vaccinia Virus protein VP39"/>
    <property type="match status" value="1"/>
</dbReference>
<dbReference type="STRING" id="92696.A0A4R0R612"/>
<keyword evidence="6" id="KW-1185">Reference proteome</keyword>
<dbReference type="GO" id="GO:0016740">
    <property type="term" value="F:transferase activity"/>
    <property type="evidence" value="ECO:0007669"/>
    <property type="project" value="UniProtKB-KW"/>
</dbReference>
<dbReference type="SUPFAM" id="SSF53335">
    <property type="entry name" value="S-adenosyl-L-methionine-dependent methyltransferases"/>
    <property type="match status" value="1"/>
</dbReference>
<organism evidence="5 6">
    <name type="scientific">Steccherinum ochraceum</name>
    <dbReference type="NCBI Taxonomy" id="92696"/>
    <lineage>
        <taxon>Eukaryota</taxon>
        <taxon>Fungi</taxon>
        <taxon>Dikarya</taxon>
        <taxon>Basidiomycota</taxon>
        <taxon>Agaricomycotina</taxon>
        <taxon>Agaricomycetes</taxon>
        <taxon>Polyporales</taxon>
        <taxon>Steccherinaceae</taxon>
        <taxon>Steccherinum</taxon>
    </lineage>
</organism>
<evidence type="ECO:0000313" key="5">
    <source>
        <dbReference type="EMBL" id="TCD62950.1"/>
    </source>
</evidence>